<dbReference type="EMBL" id="CP098502">
    <property type="protein sequence ID" value="UTI63229.1"/>
    <property type="molecule type" value="Genomic_DNA"/>
</dbReference>
<evidence type="ECO:0000313" key="2">
    <source>
        <dbReference type="Proteomes" id="UP001056035"/>
    </source>
</evidence>
<organism evidence="1 2">
    <name type="scientific">Paraconexibacter antarcticus</name>
    <dbReference type="NCBI Taxonomy" id="2949664"/>
    <lineage>
        <taxon>Bacteria</taxon>
        <taxon>Bacillati</taxon>
        <taxon>Actinomycetota</taxon>
        <taxon>Thermoleophilia</taxon>
        <taxon>Solirubrobacterales</taxon>
        <taxon>Paraconexibacteraceae</taxon>
        <taxon>Paraconexibacter</taxon>
    </lineage>
</organism>
<dbReference type="RefSeq" id="WP_254569960.1">
    <property type="nucleotide sequence ID" value="NZ_CP098502.1"/>
</dbReference>
<dbReference type="Proteomes" id="UP001056035">
    <property type="component" value="Chromosome"/>
</dbReference>
<evidence type="ECO:0000313" key="1">
    <source>
        <dbReference type="EMBL" id="UTI63229.1"/>
    </source>
</evidence>
<protein>
    <submittedName>
        <fullName evidence="1">Helix-turn-helix domain-containing protein</fullName>
    </submittedName>
</protein>
<name>A0ABY5DNN8_9ACTN</name>
<sequence>MFPTPDLLLSQFIDEWNAGRRPNVREYLRRVPEGAARDELADAIADWLAVAPTPELDAAARAQIRAEPVVQRVFAAAGEDAGLWPQVLPGLREQAGVSVKQVASRLVARFSLGKGDEARTADYLRQLEQGELDPTRVSRRLLDALGELLGASAQTLTDAATFGQGLRPAAAGGTLLRAEDPAQPWVAADFAILADAALEPAPPSLDEVDRLFLGGPEG</sequence>
<gene>
    <name evidence="1" type="ORF">NBH00_17920</name>
</gene>
<keyword evidence="2" id="KW-1185">Reference proteome</keyword>
<proteinExistence type="predicted"/>
<reference evidence="1 2" key="1">
    <citation type="submission" date="2022-06" db="EMBL/GenBank/DDBJ databases">
        <title>Paraconexibacter antarcticus.</title>
        <authorList>
            <person name="Kim C.S."/>
        </authorList>
    </citation>
    <scope>NUCLEOTIDE SEQUENCE [LARGE SCALE GENOMIC DNA]</scope>
    <source>
        <strain evidence="1 2">02-257</strain>
    </source>
</reference>
<accession>A0ABY5DNN8</accession>